<proteinExistence type="inferred from homology"/>
<reference evidence="6" key="1">
    <citation type="journal article" date="2015" name="Nature">
        <title>Complex archaea that bridge the gap between prokaryotes and eukaryotes.</title>
        <authorList>
            <person name="Spang A."/>
            <person name="Saw J.H."/>
            <person name="Jorgensen S.L."/>
            <person name="Zaremba-Niedzwiedzka K."/>
            <person name="Martijn J."/>
            <person name="Lind A.E."/>
            <person name="van Eijk R."/>
            <person name="Schleper C."/>
            <person name="Guy L."/>
            <person name="Ettema T.J."/>
        </authorList>
    </citation>
    <scope>NUCLEOTIDE SEQUENCE</scope>
</reference>
<dbReference type="GO" id="GO:0016987">
    <property type="term" value="F:sigma factor activity"/>
    <property type="evidence" value="ECO:0007669"/>
    <property type="project" value="UniProtKB-KW"/>
</dbReference>
<evidence type="ECO:0000256" key="4">
    <source>
        <dbReference type="ARBA" id="ARBA00023163"/>
    </source>
</evidence>
<dbReference type="InterPro" id="IPR007627">
    <property type="entry name" value="RNA_pol_sigma70_r2"/>
</dbReference>
<dbReference type="NCBIfam" id="TIGR02937">
    <property type="entry name" value="sigma70-ECF"/>
    <property type="match status" value="1"/>
</dbReference>
<dbReference type="InterPro" id="IPR013249">
    <property type="entry name" value="RNA_pol_sigma70_r4_t2"/>
</dbReference>
<dbReference type="SUPFAM" id="SSF88659">
    <property type="entry name" value="Sigma3 and sigma4 domains of RNA polymerase sigma factors"/>
    <property type="match status" value="1"/>
</dbReference>
<dbReference type="InterPro" id="IPR036388">
    <property type="entry name" value="WH-like_DNA-bd_sf"/>
</dbReference>
<dbReference type="InterPro" id="IPR013324">
    <property type="entry name" value="RNA_pol_sigma_r3/r4-like"/>
</dbReference>
<gene>
    <name evidence="6" type="ORF">LCGC14_0130320</name>
</gene>
<dbReference type="InterPro" id="IPR000792">
    <property type="entry name" value="Tscrpt_reg_LuxR_C"/>
</dbReference>
<dbReference type="InterPro" id="IPR013325">
    <property type="entry name" value="RNA_pol_sigma_r2"/>
</dbReference>
<dbReference type="Pfam" id="PF08281">
    <property type="entry name" value="Sigma70_r4_2"/>
    <property type="match status" value="1"/>
</dbReference>
<evidence type="ECO:0000259" key="5">
    <source>
        <dbReference type="PROSITE" id="PS00622"/>
    </source>
</evidence>
<dbReference type="Gene3D" id="1.10.1740.10">
    <property type="match status" value="1"/>
</dbReference>
<name>A0A0F9V4Y5_9ZZZZ</name>
<comment type="caution">
    <text evidence="6">The sequence shown here is derived from an EMBL/GenBank/DDBJ whole genome shotgun (WGS) entry which is preliminary data.</text>
</comment>
<evidence type="ECO:0000256" key="1">
    <source>
        <dbReference type="ARBA" id="ARBA00010641"/>
    </source>
</evidence>
<comment type="similarity">
    <text evidence="1">Belongs to the sigma-70 factor family. ECF subfamily.</text>
</comment>
<keyword evidence="2" id="KW-0805">Transcription regulation</keyword>
<dbReference type="InterPro" id="IPR039425">
    <property type="entry name" value="RNA_pol_sigma-70-like"/>
</dbReference>
<keyword evidence="4" id="KW-0804">Transcription</keyword>
<dbReference type="PANTHER" id="PTHR43133">
    <property type="entry name" value="RNA POLYMERASE ECF-TYPE SIGMA FACTO"/>
    <property type="match status" value="1"/>
</dbReference>
<dbReference type="EMBL" id="LAZR01000042">
    <property type="protein sequence ID" value="KKO00266.1"/>
    <property type="molecule type" value="Genomic_DNA"/>
</dbReference>
<dbReference type="GO" id="GO:0003677">
    <property type="term" value="F:DNA binding"/>
    <property type="evidence" value="ECO:0007669"/>
    <property type="project" value="InterPro"/>
</dbReference>
<protein>
    <recommendedName>
        <fullName evidence="5">HTH luxR-type domain-containing protein</fullName>
    </recommendedName>
</protein>
<accession>A0A0F9V4Y5</accession>
<keyword evidence="3" id="KW-0731">Sigma factor</keyword>
<dbReference type="GO" id="GO:0006352">
    <property type="term" value="P:DNA-templated transcription initiation"/>
    <property type="evidence" value="ECO:0007669"/>
    <property type="project" value="InterPro"/>
</dbReference>
<dbReference type="Gene3D" id="1.10.10.10">
    <property type="entry name" value="Winged helix-like DNA-binding domain superfamily/Winged helix DNA-binding domain"/>
    <property type="match status" value="1"/>
</dbReference>
<dbReference type="PANTHER" id="PTHR43133:SF45">
    <property type="entry name" value="RNA POLYMERASE ECF-TYPE SIGMA FACTOR"/>
    <property type="match status" value="1"/>
</dbReference>
<dbReference type="Pfam" id="PF04542">
    <property type="entry name" value="Sigma70_r2"/>
    <property type="match status" value="1"/>
</dbReference>
<dbReference type="PROSITE" id="PS00622">
    <property type="entry name" value="HTH_LUXR_1"/>
    <property type="match status" value="1"/>
</dbReference>
<feature type="domain" description="HTH luxR-type" evidence="5">
    <location>
        <begin position="127"/>
        <end position="154"/>
    </location>
</feature>
<dbReference type="InterPro" id="IPR014284">
    <property type="entry name" value="RNA_pol_sigma-70_dom"/>
</dbReference>
<evidence type="ECO:0000256" key="2">
    <source>
        <dbReference type="ARBA" id="ARBA00023015"/>
    </source>
</evidence>
<evidence type="ECO:0000313" key="6">
    <source>
        <dbReference type="EMBL" id="KKO00266.1"/>
    </source>
</evidence>
<dbReference type="SUPFAM" id="SSF88946">
    <property type="entry name" value="Sigma2 domain of RNA polymerase sigma factors"/>
    <property type="match status" value="1"/>
</dbReference>
<evidence type="ECO:0000256" key="3">
    <source>
        <dbReference type="ARBA" id="ARBA00023082"/>
    </source>
</evidence>
<dbReference type="AlphaFoldDB" id="A0A0F9V4Y5"/>
<sequence>MQKEAVFTDLVREHQALLYKVTSIYIDNKEDQEDLFQEVVYQLWKYFDSFRNDSKITTWMYRVAMNTAITYIKRKKRRPDSVPIADVFIKQSEIKDEVFEERLRLLYRHLQHLNTLEKGLIFLLLEGKSYKEIAQITGLSASNVGTKISRVKKKLKTNMTNH</sequence>
<organism evidence="6">
    <name type="scientific">marine sediment metagenome</name>
    <dbReference type="NCBI Taxonomy" id="412755"/>
    <lineage>
        <taxon>unclassified sequences</taxon>
        <taxon>metagenomes</taxon>
        <taxon>ecological metagenomes</taxon>
    </lineage>
</organism>